<organism evidence="1 2">
    <name type="scientific">Arundinibacter roseus</name>
    <dbReference type="NCBI Taxonomy" id="2070510"/>
    <lineage>
        <taxon>Bacteria</taxon>
        <taxon>Pseudomonadati</taxon>
        <taxon>Bacteroidota</taxon>
        <taxon>Cytophagia</taxon>
        <taxon>Cytophagales</taxon>
        <taxon>Spirosomataceae</taxon>
        <taxon>Arundinibacter</taxon>
    </lineage>
</organism>
<comment type="caution">
    <text evidence="1">The sequence shown here is derived from an EMBL/GenBank/DDBJ whole genome shotgun (WGS) entry which is preliminary data.</text>
</comment>
<dbReference type="Proteomes" id="UP000295706">
    <property type="component" value="Unassembled WGS sequence"/>
</dbReference>
<dbReference type="AlphaFoldDB" id="A0A4R4K7R9"/>
<reference evidence="1 2" key="1">
    <citation type="submission" date="2019-02" db="EMBL/GenBank/DDBJ databases">
        <title>Arundinibacter roseus gen. nov., sp. nov., a new member of the family Cytophagaceae.</title>
        <authorList>
            <person name="Szuroczki S."/>
            <person name="Khayer B."/>
            <person name="Sproer C."/>
            <person name="Toumi M."/>
            <person name="Szabo A."/>
            <person name="Felfoldi T."/>
            <person name="Schumann P."/>
            <person name="Toth E."/>
        </authorList>
    </citation>
    <scope>NUCLEOTIDE SEQUENCE [LARGE SCALE GENOMIC DNA]</scope>
    <source>
        <strain evidence="1 2">DMA-k-7a</strain>
    </source>
</reference>
<proteinExistence type="predicted"/>
<gene>
    <name evidence="1" type="ORF">EZE20_16695</name>
</gene>
<dbReference type="RefSeq" id="WP_132119737.1">
    <property type="nucleotide sequence ID" value="NZ_SMJU01000010.1"/>
</dbReference>
<evidence type="ECO:0000313" key="1">
    <source>
        <dbReference type="EMBL" id="TDB63403.1"/>
    </source>
</evidence>
<keyword evidence="2" id="KW-1185">Reference proteome</keyword>
<protein>
    <submittedName>
        <fullName evidence="1">Uncharacterized protein</fullName>
    </submittedName>
</protein>
<sequence length="376" mass="42085">MSSKLNQAALKQYSTDFSLKVLADFFAGKSVITGQEILSLTPSRQVNLEIISRLFEQWKKDAEAFRSPYFDFEREEVRSAMQDFMNTVSQYISVSQSDLQPLLYASTEEALVLLLTPAQYFDQKLRALPNFTLDHENARKLVKYTHIHAGVAKAISLRLTDSARDFVYVNQALSWLQNILEEGATLDDRAGYLSEFSRVLPLPLDALLPDYSPVQAPLQAAPASVMETRSFFDTAVVEASPDVPAPAVPSAPPIAPIPIAPPKPTPEVATALDNSLNSRFKVELPAESQESAYGRVQLKVDSIVNSIALGQRFMFINQLFNKNSDAFDEAMHELDNVTTFEAARELMSYKFASRYFWDMSSDAVNDLMAIVKRKFN</sequence>
<accession>A0A4R4K7R9</accession>
<dbReference type="OrthoDB" id="1100725at2"/>
<name>A0A4R4K7R9_9BACT</name>
<evidence type="ECO:0000313" key="2">
    <source>
        <dbReference type="Proteomes" id="UP000295706"/>
    </source>
</evidence>
<dbReference type="EMBL" id="SMJU01000010">
    <property type="protein sequence ID" value="TDB63403.1"/>
    <property type="molecule type" value="Genomic_DNA"/>
</dbReference>